<dbReference type="SUPFAM" id="SSF52266">
    <property type="entry name" value="SGNH hydrolase"/>
    <property type="match status" value="1"/>
</dbReference>
<evidence type="ECO:0000313" key="6">
    <source>
        <dbReference type="EMBL" id="MBO0934852.1"/>
    </source>
</evidence>
<evidence type="ECO:0000256" key="3">
    <source>
        <dbReference type="SAM" id="SignalP"/>
    </source>
</evidence>
<dbReference type="PANTHER" id="PTHR22901">
    <property type="entry name" value="SIALATE O-ACETYLESTERASE"/>
    <property type="match status" value="1"/>
</dbReference>
<dbReference type="InterPro" id="IPR036514">
    <property type="entry name" value="SGNH_hydro_sf"/>
</dbReference>
<name>A0A939JZA1_9BACT</name>
<dbReference type="GO" id="GO:0001681">
    <property type="term" value="F:sialate O-acetylesterase activity"/>
    <property type="evidence" value="ECO:0007669"/>
    <property type="project" value="InterPro"/>
</dbReference>
<dbReference type="GO" id="GO:0004553">
    <property type="term" value="F:hydrolase activity, hydrolyzing O-glycosyl compounds"/>
    <property type="evidence" value="ECO:0007669"/>
    <property type="project" value="UniProtKB-ARBA"/>
</dbReference>
<feature type="chain" id="PRO_5037367411" evidence="3">
    <location>
        <begin position="23"/>
        <end position="653"/>
    </location>
</feature>
<dbReference type="EMBL" id="JAFMYU010000040">
    <property type="protein sequence ID" value="MBO0934852.1"/>
    <property type="molecule type" value="Genomic_DNA"/>
</dbReference>
<comment type="caution">
    <text evidence="6">The sequence shown here is derived from an EMBL/GenBank/DDBJ whole genome shotgun (WGS) entry which is preliminary data.</text>
</comment>
<feature type="domain" description="Sialate O-acetylesterase" evidence="4">
    <location>
        <begin position="425"/>
        <end position="531"/>
    </location>
</feature>
<dbReference type="InterPro" id="IPR008979">
    <property type="entry name" value="Galactose-bd-like_sf"/>
</dbReference>
<reference evidence="6 7" key="1">
    <citation type="submission" date="2021-03" db="EMBL/GenBank/DDBJ databases">
        <title>Fibrella sp. HMF5036 genome sequencing and assembly.</title>
        <authorList>
            <person name="Kang H."/>
            <person name="Kim H."/>
            <person name="Bae S."/>
            <person name="Joh K."/>
        </authorList>
    </citation>
    <scope>NUCLEOTIDE SEQUENCE [LARGE SCALE GENOMIC DNA]</scope>
    <source>
        <strain evidence="6 7">HMF5036</strain>
    </source>
</reference>
<sequence>MARFSLFLTQFVFFISFTIATAQTGPSAFKLPDLFASHMVLQQQKPIPVWGWTRPGEKVTVTMAGQTQTAKADVYGRWQATFSPVAAGGPYTLTAAGKSGSATFDDVLVGEVWLCSGQSNMEWPLSAAKDGKAEVAAANYPQIRQFYVPHVTATTPQSAVAGQWSVCSPQTAGKFTAVGYFFARDLQKALNVPIGLVHSSWGGTHSETWTSREAIASDAALRPSLDAIDKTGGTAQARMQALMTLIQQQQGPLPTPAEAAAYHQPTTPDANWPTMTAPVLFDQKMGNMDGVVWFRKTIIIPDNADMQNVSLSLGAIDDQDSTFINGKLVGAIQAYNEPRNYTIPVGILKPGVNVIAIRITDTGGGGGFTAKADDMKLTGSNWSVPLAGDWRYRATHVFPSSADSGPNAHPTLLFNAMLKPLVPYALRGVIWYQGESNAGRAKQYRTSFPLMITDWRKQWGDDFPFLFVQLANFNSGGGNSQKGSSWAELREAQTMALSLPNTGMAVTSDIGNPTDIHPTNKQDVGKRLAAEARRVAYKQAITSAGPQYKQLTISGNEAVLTFNSVGEGLTTPNKYGYLMGFELAGADQKFYYARAEIRGDSVVVRADSVANPIAVRYGWADDNGEINLYNKAGFPAVPFRTDDWKTVTEGKGF</sequence>
<dbReference type="InterPro" id="IPR025300">
    <property type="entry name" value="BetaGal_jelly_roll_dom"/>
</dbReference>
<dbReference type="AlphaFoldDB" id="A0A939JZA1"/>
<dbReference type="PANTHER" id="PTHR22901:SF0">
    <property type="entry name" value="SIALATE O-ACETYLESTERASE"/>
    <property type="match status" value="1"/>
</dbReference>
<feature type="signal peptide" evidence="3">
    <location>
        <begin position="1"/>
        <end position="22"/>
    </location>
</feature>
<dbReference type="InterPro" id="IPR039329">
    <property type="entry name" value="SIAE"/>
</dbReference>
<keyword evidence="3" id="KW-0732">Signal</keyword>
<protein>
    <submittedName>
        <fullName evidence="6">Beta galactosidase jelly roll domain-containing protein</fullName>
    </submittedName>
</protein>
<dbReference type="SUPFAM" id="SSF49785">
    <property type="entry name" value="Galactose-binding domain-like"/>
    <property type="match status" value="1"/>
</dbReference>
<evidence type="ECO:0000259" key="4">
    <source>
        <dbReference type="Pfam" id="PF03629"/>
    </source>
</evidence>
<evidence type="ECO:0000313" key="7">
    <source>
        <dbReference type="Proteomes" id="UP000664795"/>
    </source>
</evidence>
<dbReference type="GO" id="GO:0005975">
    <property type="term" value="P:carbohydrate metabolic process"/>
    <property type="evidence" value="ECO:0007669"/>
    <property type="project" value="TreeGrafter"/>
</dbReference>
<evidence type="ECO:0000256" key="1">
    <source>
        <dbReference type="ARBA" id="ARBA00022801"/>
    </source>
</evidence>
<evidence type="ECO:0000256" key="2">
    <source>
        <dbReference type="ARBA" id="ARBA00023295"/>
    </source>
</evidence>
<dbReference type="Gene3D" id="3.40.50.1110">
    <property type="entry name" value="SGNH hydrolase"/>
    <property type="match status" value="2"/>
</dbReference>
<organism evidence="6 7">
    <name type="scientific">Fibrella aquatilis</name>
    <dbReference type="NCBI Taxonomy" id="2817059"/>
    <lineage>
        <taxon>Bacteria</taxon>
        <taxon>Pseudomonadati</taxon>
        <taxon>Bacteroidota</taxon>
        <taxon>Cytophagia</taxon>
        <taxon>Cytophagales</taxon>
        <taxon>Spirosomataceae</taxon>
        <taxon>Fibrella</taxon>
    </lineage>
</organism>
<feature type="domain" description="Beta-galactosidase jelly roll" evidence="5">
    <location>
        <begin position="258"/>
        <end position="363"/>
    </location>
</feature>
<accession>A0A939JZA1</accession>
<keyword evidence="1" id="KW-0378">Hydrolase</keyword>
<dbReference type="Proteomes" id="UP000664795">
    <property type="component" value="Unassembled WGS sequence"/>
</dbReference>
<keyword evidence="2" id="KW-0326">Glycosidase</keyword>
<gene>
    <name evidence="6" type="ORF">J2I48_27825</name>
</gene>
<dbReference type="RefSeq" id="WP_207338818.1">
    <property type="nucleotide sequence ID" value="NZ_JAFMYU010000040.1"/>
</dbReference>
<evidence type="ECO:0000259" key="5">
    <source>
        <dbReference type="Pfam" id="PF13364"/>
    </source>
</evidence>
<dbReference type="InterPro" id="IPR005181">
    <property type="entry name" value="SASA"/>
</dbReference>
<dbReference type="Gene3D" id="2.60.40.10">
    <property type="entry name" value="Immunoglobulins"/>
    <property type="match status" value="1"/>
</dbReference>
<dbReference type="InterPro" id="IPR013783">
    <property type="entry name" value="Ig-like_fold"/>
</dbReference>
<dbReference type="Pfam" id="PF03629">
    <property type="entry name" value="SASA"/>
    <property type="match status" value="1"/>
</dbReference>
<dbReference type="Pfam" id="PF13364">
    <property type="entry name" value="BetaGal_ABD2"/>
    <property type="match status" value="1"/>
</dbReference>
<keyword evidence="7" id="KW-1185">Reference proteome</keyword>
<proteinExistence type="predicted"/>